<keyword evidence="2" id="KW-1185">Reference proteome</keyword>
<dbReference type="EMBL" id="VMNH01000009">
    <property type="protein sequence ID" value="TVO75099.1"/>
    <property type="molecule type" value="Genomic_DNA"/>
</dbReference>
<evidence type="ECO:0000313" key="1">
    <source>
        <dbReference type="EMBL" id="TVO75099.1"/>
    </source>
</evidence>
<reference evidence="1 2" key="1">
    <citation type="submission" date="2019-07" db="EMBL/GenBank/DDBJ databases">
        <title>The pathways for chlorine oxyanion respiration interact through the shared metabolite chlorate.</title>
        <authorList>
            <person name="Barnum T.P."/>
            <person name="Cheng Y."/>
            <person name="Hill K.A."/>
            <person name="Lucas L.N."/>
            <person name="Carlson H.K."/>
            <person name="Coates J.D."/>
        </authorList>
    </citation>
    <scope>NUCLEOTIDE SEQUENCE [LARGE SCALE GENOMIC DNA]</scope>
    <source>
        <strain evidence="1 2">BK-1</strain>
    </source>
</reference>
<dbReference type="RefSeq" id="WP_144358671.1">
    <property type="nucleotide sequence ID" value="NZ_VMNH01000009.1"/>
</dbReference>
<evidence type="ECO:0000313" key="2">
    <source>
        <dbReference type="Proteomes" id="UP000316649"/>
    </source>
</evidence>
<dbReference type="AlphaFoldDB" id="A0A557SCF6"/>
<comment type="caution">
    <text evidence="1">The sequence shown here is derived from an EMBL/GenBank/DDBJ whole genome shotgun (WGS) entry which is preliminary data.</text>
</comment>
<organism evidence="1 2">
    <name type="scientific">Sedimenticola selenatireducens</name>
    <dbReference type="NCBI Taxonomy" id="191960"/>
    <lineage>
        <taxon>Bacteria</taxon>
        <taxon>Pseudomonadati</taxon>
        <taxon>Pseudomonadota</taxon>
        <taxon>Gammaproteobacteria</taxon>
        <taxon>Chromatiales</taxon>
        <taxon>Sedimenticolaceae</taxon>
        <taxon>Sedimenticola</taxon>
    </lineage>
</organism>
<gene>
    <name evidence="1" type="ORF">FHP88_08790</name>
</gene>
<name>A0A557SCF6_9GAMM</name>
<dbReference type="Proteomes" id="UP000316649">
    <property type="component" value="Unassembled WGS sequence"/>
</dbReference>
<accession>A0A557SCF6</accession>
<sequence>MKAQDMAQAVYKAERELVHEIADIVNKKLATLSEQTGLILGAVTISTTETTSFSDRERKWIVTGARIAHWMPEPICTE</sequence>
<proteinExistence type="predicted"/>
<protein>
    <submittedName>
        <fullName evidence="1">Uncharacterized protein</fullName>
    </submittedName>
</protein>